<reference evidence="3" key="1">
    <citation type="journal article" date="2019" name="Int. J. Syst. Evol. Microbiol.">
        <title>The Global Catalogue of Microorganisms (GCM) 10K type strain sequencing project: providing services to taxonomists for standard genome sequencing and annotation.</title>
        <authorList>
            <consortium name="The Broad Institute Genomics Platform"/>
            <consortium name="The Broad Institute Genome Sequencing Center for Infectious Disease"/>
            <person name="Wu L."/>
            <person name="Ma J."/>
        </authorList>
    </citation>
    <scope>NUCLEOTIDE SEQUENCE [LARGE SCALE GENOMIC DNA]</scope>
    <source>
        <strain evidence="3">JCM 4816</strain>
    </source>
</reference>
<name>A0ABP6TZW3_9ACTN</name>
<feature type="compositionally biased region" description="Basic and acidic residues" evidence="1">
    <location>
        <begin position="14"/>
        <end position="38"/>
    </location>
</feature>
<evidence type="ECO:0000256" key="1">
    <source>
        <dbReference type="SAM" id="MobiDB-lite"/>
    </source>
</evidence>
<feature type="region of interest" description="Disordered" evidence="1">
    <location>
        <begin position="1"/>
        <end position="208"/>
    </location>
</feature>
<proteinExistence type="predicted"/>
<sequence>MAPSRPRTSTLATGRERNTEGGRRESDGGEGSRDDLNHLRQLLPQHEYGDGAHTQAESGSRAGRLRGIGEHPRQPGDLGQPLGGSLDPRHGVQLARDQHQADSGQHALDDRHRDRPEVTPELQGPHEELKQARGEHDGTEGRETEFPDGFEDQHGQPRGGTADLEAAAGQQAGDKAAHDAGDEPELCRHAGRDGDAHAQRQGDEEDDE</sequence>
<evidence type="ECO:0000313" key="3">
    <source>
        <dbReference type="Proteomes" id="UP001501455"/>
    </source>
</evidence>
<protein>
    <submittedName>
        <fullName evidence="2">Uncharacterized protein</fullName>
    </submittedName>
</protein>
<dbReference type="EMBL" id="BAAAXF010000057">
    <property type="protein sequence ID" value="GAA3500890.1"/>
    <property type="molecule type" value="Genomic_DNA"/>
</dbReference>
<gene>
    <name evidence="2" type="ORF">GCM10019016_079970</name>
</gene>
<dbReference type="Proteomes" id="UP001501455">
    <property type="component" value="Unassembled WGS sequence"/>
</dbReference>
<feature type="compositionally biased region" description="Basic and acidic residues" evidence="1">
    <location>
        <begin position="107"/>
        <end position="155"/>
    </location>
</feature>
<feature type="compositionally biased region" description="Polar residues" evidence="1">
    <location>
        <begin position="1"/>
        <end position="12"/>
    </location>
</feature>
<keyword evidence="3" id="KW-1185">Reference proteome</keyword>
<comment type="caution">
    <text evidence="2">The sequence shown here is derived from an EMBL/GenBank/DDBJ whole genome shotgun (WGS) entry which is preliminary data.</text>
</comment>
<organism evidence="2 3">
    <name type="scientific">Streptomyces prasinosporus</name>
    <dbReference type="NCBI Taxonomy" id="68256"/>
    <lineage>
        <taxon>Bacteria</taxon>
        <taxon>Bacillati</taxon>
        <taxon>Actinomycetota</taxon>
        <taxon>Actinomycetes</taxon>
        <taxon>Kitasatosporales</taxon>
        <taxon>Streptomycetaceae</taxon>
        <taxon>Streptomyces</taxon>
        <taxon>Streptomyces albogriseolus group</taxon>
    </lineage>
</organism>
<evidence type="ECO:0000313" key="2">
    <source>
        <dbReference type="EMBL" id="GAA3500890.1"/>
    </source>
</evidence>
<feature type="compositionally biased region" description="Basic and acidic residues" evidence="1">
    <location>
        <begin position="175"/>
        <end position="202"/>
    </location>
</feature>
<accession>A0ABP6TZW3</accession>